<feature type="signal peptide" evidence="1">
    <location>
        <begin position="1"/>
        <end position="28"/>
    </location>
</feature>
<dbReference type="Gene3D" id="3.40.50.1820">
    <property type="entry name" value="alpha/beta hydrolase"/>
    <property type="match status" value="2"/>
</dbReference>
<dbReference type="ESTHER" id="drome-GH02384">
    <property type="family name" value="PC-sterol_acyltransferase"/>
</dbReference>
<organism evidence="2">
    <name type="scientific">Drosophila melanogaster</name>
    <name type="common">Fruit fly</name>
    <dbReference type="NCBI Taxonomy" id="7227"/>
    <lineage>
        <taxon>Eukaryota</taxon>
        <taxon>Metazoa</taxon>
        <taxon>Ecdysozoa</taxon>
        <taxon>Arthropoda</taxon>
        <taxon>Hexapoda</taxon>
        <taxon>Insecta</taxon>
        <taxon>Pterygota</taxon>
        <taxon>Neoptera</taxon>
        <taxon>Endopterygota</taxon>
        <taxon>Diptera</taxon>
        <taxon>Brachycera</taxon>
        <taxon>Muscomorpha</taxon>
        <taxon>Ephydroidea</taxon>
        <taxon>Drosophilidae</taxon>
        <taxon>Drosophila</taxon>
        <taxon>Sophophora</taxon>
    </lineage>
</organism>
<dbReference type="InterPro" id="IPR003386">
    <property type="entry name" value="LACT/PDAT_acylTrfase"/>
</dbReference>
<name>C3KGK6_DROME</name>
<evidence type="ECO:0000256" key="1">
    <source>
        <dbReference type="SAM" id="SignalP"/>
    </source>
</evidence>
<evidence type="ECO:0000313" key="2">
    <source>
        <dbReference type="EMBL" id="ACP28232.1"/>
    </source>
</evidence>
<dbReference type="SUPFAM" id="SSF53474">
    <property type="entry name" value="alpha/beta-Hydrolases"/>
    <property type="match status" value="1"/>
</dbReference>
<dbReference type="Bgee" id="FBgn0042175">
    <property type="expression patterns" value="Expressed in arthropod fat body and 26 other cell types or tissues"/>
</dbReference>
<proteinExistence type="evidence at transcript level"/>
<dbReference type="HOGENOM" id="CLU_037070_1_1_1"/>
<dbReference type="OrthoDB" id="190846at2759"/>
<feature type="non-terminal residue" evidence="2">
    <location>
        <position position="1"/>
    </location>
</feature>
<accession>C3KGK6</accession>
<dbReference type="Pfam" id="PF02450">
    <property type="entry name" value="LCAT"/>
    <property type="match status" value="1"/>
</dbReference>
<dbReference type="VEuPathDB" id="VectorBase:FBgn0042175"/>
<dbReference type="AlphaFoldDB" id="C3KGK6"/>
<keyword evidence="1" id="KW-0732">Signal</keyword>
<dbReference type="InterPro" id="IPR029058">
    <property type="entry name" value="AB_hydrolase_fold"/>
</dbReference>
<dbReference type="EMBL" id="BT082071">
    <property type="protein sequence ID" value="ACP28232.1"/>
    <property type="molecule type" value="mRNA"/>
</dbReference>
<protein>
    <submittedName>
        <fullName evidence="2">LP10114p</fullName>
    </submittedName>
</protein>
<dbReference type="GO" id="GO:0008374">
    <property type="term" value="F:O-acyltransferase activity"/>
    <property type="evidence" value="ECO:0007669"/>
    <property type="project" value="InterPro"/>
</dbReference>
<sequence>FTTQRTMRLKSGVLSLLLLTTFLALGECFWPFSKWHGRNDNPSAPPEPKLSPVIFVPGDGGSQMDARLNKPNSPYLICQKTHDWYNLWLDLEQLVIPMVYCWIDNVKLYYDKVTRTTHNTPGVETRIPGWGNPEVVEWIDPTKNSAGAYFKDIANELVKLGYIRKQNIHGAPYDFRKAPNENQQFFIDLKQLVEDSYEANNQSAVTFISHSMGSLMTLVFLQEQTLQWKAKYVKRMISLAGVWAGSFKAVKVFAMGDDLDSFALSAKILKAEQITHPSTAWLLPSPLFWKPSEVLAMTPSRNYTMAQLEEFFKDLDYMTGWEMRKDTIRYNRNFDPPNVELHCLYGEGIDTVERLQYKKSDISGETPKLIMGLGDGTVNQRSLRACKYWAGYSKAPINTLALQNVDHLHILSNPDVLKYIRTVMQQP</sequence>
<gene>
    <name evidence="2" type="primary">CG18858-RA</name>
</gene>
<dbReference type="PANTHER" id="PTHR11440">
    <property type="entry name" value="LECITHIN-CHOLESTEROL ACYLTRANSFERASE-RELATED"/>
    <property type="match status" value="1"/>
</dbReference>
<reference evidence="2" key="1">
    <citation type="submission" date="2009-04" db="EMBL/GenBank/DDBJ databases">
        <authorList>
            <person name="Carlson J."/>
            <person name="Booth B."/>
            <person name="Frise E."/>
            <person name="Park S."/>
            <person name="Wan K."/>
            <person name="Yu C."/>
            <person name="Celniker S."/>
        </authorList>
    </citation>
    <scope>NUCLEOTIDE SEQUENCE</scope>
    <source>
        <strain evidence="2">Berkeley</strain>
    </source>
</reference>
<dbReference type="ExpressionAtlas" id="C3KGK6">
    <property type="expression patterns" value="baseline and differential"/>
</dbReference>
<feature type="chain" id="PRO_5002928888" evidence="1">
    <location>
        <begin position="29"/>
        <end position="427"/>
    </location>
</feature>
<dbReference type="GO" id="GO:0006629">
    <property type="term" value="P:lipid metabolic process"/>
    <property type="evidence" value="ECO:0007669"/>
    <property type="project" value="InterPro"/>
</dbReference>